<name>A0A1S3I3J4_LINAN</name>
<reference evidence="2" key="1">
    <citation type="submission" date="2025-08" db="UniProtKB">
        <authorList>
            <consortium name="RefSeq"/>
        </authorList>
    </citation>
    <scope>IDENTIFICATION</scope>
    <source>
        <tissue evidence="2">Gonads</tissue>
    </source>
</reference>
<dbReference type="FunCoup" id="A0A1S3I3J4">
    <property type="interactions" value="3"/>
</dbReference>
<dbReference type="InParanoid" id="A0A1S3I3J4"/>
<dbReference type="InterPro" id="IPR017850">
    <property type="entry name" value="Alkaline_phosphatase_core_sf"/>
</dbReference>
<protein>
    <submittedName>
        <fullName evidence="2">Uncharacterized protein LOC106160369</fullName>
    </submittedName>
</protein>
<organism evidence="1 2">
    <name type="scientific">Lingula anatina</name>
    <name type="common">Brachiopod</name>
    <name type="synonym">Lingula unguis</name>
    <dbReference type="NCBI Taxonomy" id="7574"/>
    <lineage>
        <taxon>Eukaryota</taxon>
        <taxon>Metazoa</taxon>
        <taxon>Spiralia</taxon>
        <taxon>Lophotrochozoa</taxon>
        <taxon>Brachiopoda</taxon>
        <taxon>Linguliformea</taxon>
        <taxon>Lingulata</taxon>
        <taxon>Lingulida</taxon>
        <taxon>Linguloidea</taxon>
        <taxon>Lingulidae</taxon>
        <taxon>Lingula</taxon>
    </lineage>
</organism>
<dbReference type="GeneID" id="106160369"/>
<keyword evidence="1" id="KW-1185">Reference proteome</keyword>
<evidence type="ECO:0000313" key="1">
    <source>
        <dbReference type="Proteomes" id="UP000085678"/>
    </source>
</evidence>
<sequence>MRGSIMIRKIRCYIDLTQTNLMSLLYRRWKPALVTLSVTLLLLQLLLYSKRYHVRRASTRVFSLRKTPMQSEAYLVDTSGCKIPNLDPFDKSIRKLVHKGHKLHCTGRFAPLTYKEGNKIKVNKTVVGRLQLTDAAELQCQYQAIVRVTPEDKHGYSFSSTVVIFKDEIEVFEEFVRVMCFRGRRSIYINFYAFVQAESTYTERLLHKKFKNHLKRHKIKETLNVIMIGADSVSRLNHIRQLPKTRKYLLEKLNAVEMLGYNKVADNTMVNLIPMFTGKFTEELPWNETLRNESFDKYPFAWKNYSSAGYRTLYAEDAPEIAIFNYHKLGFHEPPADAYLRPLSLAMEAEPMLWNKIHHCAGDRLETNIVLNYVSDFVKLHKSKPFFAFSFITRLTHEDINEARAADDPHLEFFRGLHEDGTLNNTVLIYFSDHGVRFGRIRSRFVGKLEERLPFLFIVYPPWLYKKYPQMVKNLRTNSQRLTTPFDIYETLMDLLYFSDDVSHKSRSWGLIKDRGVSLFREIPENRTCEKAEILPHWCTCQKQVPVSVSGNKVVRAADTIVRHINHLLGDSLKSCHKLSLFKIHDAYKSDANDKFLHFQESINDVIDRRVIFTDRTESVAHYLVTLETKPGNGLFEVTVRHHELSDSYAVVGDLSRINRFGDQSACIDIPLLKKLCYCK</sequence>
<dbReference type="Gene3D" id="3.40.720.10">
    <property type="entry name" value="Alkaline Phosphatase, subunit A"/>
    <property type="match status" value="1"/>
</dbReference>
<dbReference type="RefSeq" id="XP_013392406.1">
    <property type="nucleotide sequence ID" value="XM_013536952.1"/>
</dbReference>
<dbReference type="OrthoDB" id="413313at2759"/>
<dbReference type="KEGG" id="lak:106160369"/>
<dbReference type="GO" id="GO:0005615">
    <property type="term" value="C:extracellular space"/>
    <property type="evidence" value="ECO:0007669"/>
    <property type="project" value="TreeGrafter"/>
</dbReference>
<dbReference type="CDD" id="cd16021">
    <property type="entry name" value="ALP_like"/>
    <property type="match status" value="1"/>
</dbReference>
<dbReference type="PANTHER" id="PTHR10974:SF1">
    <property type="entry name" value="FI08016P-RELATED"/>
    <property type="match status" value="1"/>
</dbReference>
<dbReference type="Pfam" id="PF02995">
    <property type="entry name" value="DUF229"/>
    <property type="match status" value="1"/>
</dbReference>
<accession>A0A1S3I3J4</accession>
<dbReference type="FunFam" id="3.40.720.10:FF:000017">
    <property type="entry name" value="Predicted protein"/>
    <property type="match status" value="1"/>
</dbReference>
<proteinExistence type="predicted"/>
<gene>
    <name evidence="2" type="primary">LOC106160369</name>
</gene>
<evidence type="ECO:0000313" key="2">
    <source>
        <dbReference type="RefSeq" id="XP_013392406.1"/>
    </source>
</evidence>
<dbReference type="AlphaFoldDB" id="A0A1S3I3J4"/>
<dbReference type="PANTHER" id="PTHR10974">
    <property type="entry name" value="FI08016P-RELATED"/>
    <property type="match status" value="1"/>
</dbReference>
<dbReference type="InterPro" id="IPR004245">
    <property type="entry name" value="DUF229"/>
</dbReference>
<dbReference type="Proteomes" id="UP000085678">
    <property type="component" value="Unplaced"/>
</dbReference>
<dbReference type="SUPFAM" id="SSF53649">
    <property type="entry name" value="Alkaline phosphatase-like"/>
    <property type="match status" value="1"/>
</dbReference>
<dbReference type="STRING" id="7574.A0A1S3I3J4"/>